<evidence type="ECO:0000313" key="2">
    <source>
        <dbReference type="EMBL" id="EJU05734.1"/>
    </source>
</evidence>
<protein>
    <submittedName>
        <fullName evidence="2">Uncharacterized protein</fullName>
    </submittedName>
</protein>
<feature type="compositionally biased region" description="Low complexity" evidence="1">
    <location>
        <begin position="119"/>
        <end position="130"/>
    </location>
</feature>
<feature type="compositionally biased region" description="Polar residues" evidence="1">
    <location>
        <begin position="86"/>
        <end position="103"/>
    </location>
</feature>
<dbReference type="RefSeq" id="XP_040632628.1">
    <property type="nucleotide sequence ID" value="XM_040771804.1"/>
</dbReference>
<dbReference type="AlphaFoldDB" id="M5GA96"/>
<organism evidence="2 3">
    <name type="scientific">Dacryopinax primogenitus (strain DJM 731)</name>
    <name type="common">Brown rot fungus</name>
    <dbReference type="NCBI Taxonomy" id="1858805"/>
    <lineage>
        <taxon>Eukaryota</taxon>
        <taxon>Fungi</taxon>
        <taxon>Dikarya</taxon>
        <taxon>Basidiomycota</taxon>
        <taxon>Agaricomycotina</taxon>
        <taxon>Dacrymycetes</taxon>
        <taxon>Dacrymycetales</taxon>
        <taxon>Dacrymycetaceae</taxon>
        <taxon>Dacryopinax</taxon>
    </lineage>
</organism>
<feature type="region of interest" description="Disordered" evidence="1">
    <location>
        <begin position="216"/>
        <end position="237"/>
    </location>
</feature>
<dbReference type="EMBL" id="JH795856">
    <property type="protein sequence ID" value="EJU05734.1"/>
    <property type="molecule type" value="Genomic_DNA"/>
</dbReference>
<dbReference type="HOGENOM" id="CLU_625586_0_0_1"/>
<sequence>MDRLQRYRNDVASNDPPLSPTSSMHVSRPPRLMSSLSHQSTSGGPQLAIETASPTRINSSYRFPPSPIPGSPGSPRVSRSAVRSSNHSLLAQLDSPNMPSSHTMGIPDLPAEYKRGRTSESSSRFSAAQRSRSHGRPSLSHTRSTSSMSSNTTTSSSSSSLFDRPARAGSIAGSETSDDSRSITSVESKKSTKALKSKPSGLSLRTWSKSKTRVLVEGDEDETIPPVPPIPSLPATATVQRQPSFGPTLWERLVETATLSAKDWTFYGAQDDENEPTTPGGETHLTAVLKTYYVDRASTRDDLPFWLFEDKERNVPTPMYSASTQYFSPLETPRTGTTTPGTVVPATASTVKSNHSLRDIYESYMYSPKSAEKVKVRSPTPATRAQNRLRELRDAKRLGNLAVVDLLDNKTMRPLLSAGLASRPKSHRVPAGPKTGRI</sequence>
<feature type="compositionally biased region" description="Low complexity" evidence="1">
    <location>
        <begin position="138"/>
        <end position="160"/>
    </location>
</feature>
<feature type="compositionally biased region" description="Polar residues" evidence="1">
    <location>
        <begin position="52"/>
        <end position="61"/>
    </location>
</feature>
<evidence type="ECO:0000313" key="3">
    <source>
        <dbReference type="Proteomes" id="UP000030653"/>
    </source>
</evidence>
<name>M5GA96_DACPD</name>
<reference evidence="2 3" key="1">
    <citation type="journal article" date="2012" name="Science">
        <title>The Paleozoic origin of enzymatic lignin decomposition reconstructed from 31 fungal genomes.</title>
        <authorList>
            <person name="Floudas D."/>
            <person name="Binder M."/>
            <person name="Riley R."/>
            <person name="Barry K."/>
            <person name="Blanchette R.A."/>
            <person name="Henrissat B."/>
            <person name="Martinez A.T."/>
            <person name="Otillar R."/>
            <person name="Spatafora J.W."/>
            <person name="Yadav J.S."/>
            <person name="Aerts A."/>
            <person name="Benoit I."/>
            <person name="Boyd A."/>
            <person name="Carlson A."/>
            <person name="Copeland A."/>
            <person name="Coutinho P.M."/>
            <person name="de Vries R.P."/>
            <person name="Ferreira P."/>
            <person name="Findley K."/>
            <person name="Foster B."/>
            <person name="Gaskell J."/>
            <person name="Glotzer D."/>
            <person name="Gorecki P."/>
            <person name="Heitman J."/>
            <person name="Hesse C."/>
            <person name="Hori C."/>
            <person name="Igarashi K."/>
            <person name="Jurgens J.A."/>
            <person name="Kallen N."/>
            <person name="Kersten P."/>
            <person name="Kohler A."/>
            <person name="Kuees U."/>
            <person name="Kumar T.K.A."/>
            <person name="Kuo A."/>
            <person name="LaButti K."/>
            <person name="Larrondo L.F."/>
            <person name="Lindquist E."/>
            <person name="Ling A."/>
            <person name="Lombard V."/>
            <person name="Lucas S."/>
            <person name="Lundell T."/>
            <person name="Martin R."/>
            <person name="McLaughlin D.J."/>
            <person name="Morgenstern I."/>
            <person name="Morin E."/>
            <person name="Murat C."/>
            <person name="Nagy L.G."/>
            <person name="Nolan M."/>
            <person name="Ohm R.A."/>
            <person name="Patyshakuliyeva A."/>
            <person name="Rokas A."/>
            <person name="Ruiz-Duenas F.J."/>
            <person name="Sabat G."/>
            <person name="Salamov A."/>
            <person name="Samejima M."/>
            <person name="Schmutz J."/>
            <person name="Slot J.C."/>
            <person name="St John F."/>
            <person name="Stenlid J."/>
            <person name="Sun H."/>
            <person name="Sun S."/>
            <person name="Syed K."/>
            <person name="Tsang A."/>
            <person name="Wiebenga A."/>
            <person name="Young D."/>
            <person name="Pisabarro A."/>
            <person name="Eastwood D.C."/>
            <person name="Martin F."/>
            <person name="Cullen D."/>
            <person name="Grigoriev I.V."/>
            <person name="Hibbett D.S."/>
        </authorList>
    </citation>
    <scope>NUCLEOTIDE SEQUENCE [LARGE SCALE GENOMIC DNA]</scope>
    <source>
        <strain evidence="2 3">DJM-731 SS1</strain>
    </source>
</reference>
<dbReference type="Proteomes" id="UP000030653">
    <property type="component" value="Unassembled WGS sequence"/>
</dbReference>
<feature type="region of interest" description="Disordered" evidence="1">
    <location>
        <begin position="1"/>
        <end position="201"/>
    </location>
</feature>
<keyword evidence="3" id="KW-1185">Reference proteome</keyword>
<dbReference type="OMA" id="HTPAGHG"/>
<dbReference type="GeneID" id="63686866"/>
<feature type="compositionally biased region" description="Polar residues" evidence="1">
    <location>
        <begin position="34"/>
        <end position="44"/>
    </location>
</feature>
<evidence type="ECO:0000256" key="1">
    <source>
        <dbReference type="SAM" id="MobiDB-lite"/>
    </source>
</evidence>
<proteinExistence type="predicted"/>
<feature type="compositionally biased region" description="Low complexity" evidence="1">
    <location>
        <begin position="73"/>
        <end position="85"/>
    </location>
</feature>
<accession>M5GA96</accession>
<dbReference type="OrthoDB" id="2683368at2759"/>
<gene>
    <name evidence="2" type="ORF">DACRYDRAFT_20126</name>
</gene>